<accession>A0A2V1D9R3</accession>
<dbReference type="GO" id="GO:0032259">
    <property type="term" value="P:methylation"/>
    <property type="evidence" value="ECO:0007669"/>
    <property type="project" value="UniProtKB-KW"/>
</dbReference>
<keyword evidence="1 5" id="KW-0489">Methyltransferase</keyword>
<dbReference type="AlphaFoldDB" id="A0A2V1D9R3"/>
<dbReference type="GO" id="GO:0008171">
    <property type="term" value="F:O-methyltransferase activity"/>
    <property type="evidence" value="ECO:0007669"/>
    <property type="project" value="InterPro"/>
</dbReference>
<evidence type="ECO:0000256" key="1">
    <source>
        <dbReference type="ARBA" id="ARBA00022603"/>
    </source>
</evidence>
<sequence>MGWFNSGPGFEPTALVESIPWGKYKTVVDVGGNTGLVSQAIAKKHASVKFIVQDRPEPVVEGIDRLAPEFKDQITFMQHDFFQDQPISADVYLFRWILHDWSDKYAIKILRALIPALKDGAKVILNEFVLPPPGVASAFLSKSLRTMDLSMLELHNGKERDADDWASLFEACDSRFHFEGIIRAPGSRLGIIQATWKL</sequence>
<dbReference type="PANTHER" id="PTHR43712:SF16">
    <property type="entry name" value="O-METHYLTRANSFERASE ELCB"/>
    <property type="match status" value="1"/>
</dbReference>
<dbReference type="PANTHER" id="PTHR43712">
    <property type="entry name" value="PUTATIVE (AFU_ORTHOLOGUE AFUA_4G14580)-RELATED"/>
    <property type="match status" value="1"/>
</dbReference>
<dbReference type="InterPro" id="IPR029063">
    <property type="entry name" value="SAM-dependent_MTases_sf"/>
</dbReference>
<protein>
    <submittedName>
        <fullName evidence="5">S-adenosyl-L-methionine-dependent methyltransferase</fullName>
    </submittedName>
</protein>
<evidence type="ECO:0000313" key="5">
    <source>
        <dbReference type="EMBL" id="PVH94785.1"/>
    </source>
</evidence>
<dbReference type="Gene3D" id="3.40.50.150">
    <property type="entry name" value="Vaccinia Virus protein VP39"/>
    <property type="match status" value="1"/>
</dbReference>
<keyword evidence="6" id="KW-1185">Reference proteome</keyword>
<keyword evidence="2 5" id="KW-0808">Transferase</keyword>
<dbReference type="InterPro" id="IPR001077">
    <property type="entry name" value="COMT_C"/>
</dbReference>
<evidence type="ECO:0000256" key="2">
    <source>
        <dbReference type="ARBA" id="ARBA00022679"/>
    </source>
</evidence>
<dbReference type="OrthoDB" id="1606438at2759"/>
<reference evidence="5 6" key="1">
    <citation type="journal article" date="2018" name="Sci. Rep.">
        <title>Comparative genomics provides insights into the lifestyle and reveals functional heterogeneity of dark septate endophytic fungi.</title>
        <authorList>
            <person name="Knapp D.G."/>
            <person name="Nemeth J.B."/>
            <person name="Barry K."/>
            <person name="Hainaut M."/>
            <person name="Henrissat B."/>
            <person name="Johnson J."/>
            <person name="Kuo A."/>
            <person name="Lim J.H.P."/>
            <person name="Lipzen A."/>
            <person name="Nolan M."/>
            <person name="Ohm R.A."/>
            <person name="Tamas L."/>
            <person name="Grigoriev I.V."/>
            <person name="Spatafora J.W."/>
            <person name="Nagy L.G."/>
            <person name="Kovacs G.M."/>
        </authorList>
    </citation>
    <scope>NUCLEOTIDE SEQUENCE [LARGE SCALE GENOMIC DNA]</scope>
    <source>
        <strain evidence="5 6">DSE2036</strain>
    </source>
</reference>
<gene>
    <name evidence="5" type="ORF">DM02DRAFT_601873</name>
</gene>
<proteinExistence type="predicted"/>
<dbReference type="SUPFAM" id="SSF53335">
    <property type="entry name" value="S-adenosyl-L-methionine-dependent methyltransferases"/>
    <property type="match status" value="1"/>
</dbReference>
<evidence type="ECO:0000313" key="6">
    <source>
        <dbReference type="Proteomes" id="UP000244855"/>
    </source>
</evidence>
<dbReference type="STRING" id="97972.A0A2V1D9R3"/>
<organism evidence="5 6">
    <name type="scientific">Periconia macrospinosa</name>
    <dbReference type="NCBI Taxonomy" id="97972"/>
    <lineage>
        <taxon>Eukaryota</taxon>
        <taxon>Fungi</taxon>
        <taxon>Dikarya</taxon>
        <taxon>Ascomycota</taxon>
        <taxon>Pezizomycotina</taxon>
        <taxon>Dothideomycetes</taxon>
        <taxon>Pleosporomycetidae</taxon>
        <taxon>Pleosporales</taxon>
        <taxon>Massarineae</taxon>
        <taxon>Periconiaceae</taxon>
        <taxon>Periconia</taxon>
    </lineage>
</organism>
<dbReference type="PROSITE" id="PS51683">
    <property type="entry name" value="SAM_OMT_II"/>
    <property type="match status" value="1"/>
</dbReference>
<keyword evidence="3" id="KW-0949">S-adenosyl-L-methionine</keyword>
<name>A0A2V1D9R3_9PLEO</name>
<evidence type="ECO:0000256" key="3">
    <source>
        <dbReference type="ARBA" id="ARBA00022691"/>
    </source>
</evidence>
<dbReference type="Proteomes" id="UP000244855">
    <property type="component" value="Unassembled WGS sequence"/>
</dbReference>
<dbReference type="Pfam" id="PF00891">
    <property type="entry name" value="Methyltransf_2"/>
    <property type="match status" value="1"/>
</dbReference>
<dbReference type="EMBL" id="KZ805520">
    <property type="protein sequence ID" value="PVH94785.1"/>
    <property type="molecule type" value="Genomic_DNA"/>
</dbReference>
<feature type="domain" description="O-methyltransferase C-terminal" evidence="4">
    <location>
        <begin position="23"/>
        <end position="170"/>
    </location>
</feature>
<evidence type="ECO:0000259" key="4">
    <source>
        <dbReference type="Pfam" id="PF00891"/>
    </source>
</evidence>
<dbReference type="InterPro" id="IPR016461">
    <property type="entry name" value="COMT-like"/>
</dbReference>